<name>A0A0K2VHK8_LEPSM</name>
<sequence length="55" mass="6288">MSSFNPPSERLFFIHVDIIDAFSLIQGLCPYYFGSLHKVAKSDIHSRCNLQDNSQ</sequence>
<organism evidence="1">
    <name type="scientific">Lepeophtheirus salmonis</name>
    <name type="common">Salmon louse</name>
    <name type="synonym">Caligus salmonis</name>
    <dbReference type="NCBI Taxonomy" id="72036"/>
    <lineage>
        <taxon>Eukaryota</taxon>
        <taxon>Metazoa</taxon>
        <taxon>Ecdysozoa</taxon>
        <taxon>Arthropoda</taxon>
        <taxon>Crustacea</taxon>
        <taxon>Multicrustacea</taxon>
        <taxon>Hexanauplia</taxon>
        <taxon>Copepoda</taxon>
        <taxon>Siphonostomatoida</taxon>
        <taxon>Caligidae</taxon>
        <taxon>Lepeophtheirus</taxon>
    </lineage>
</organism>
<evidence type="ECO:0000313" key="1">
    <source>
        <dbReference type="EMBL" id="CDW49958.1"/>
    </source>
</evidence>
<reference evidence="1" key="1">
    <citation type="submission" date="2014-05" db="EMBL/GenBank/DDBJ databases">
        <authorList>
            <person name="Chronopoulou M."/>
        </authorList>
    </citation>
    <scope>NUCLEOTIDE SEQUENCE</scope>
    <source>
        <tissue evidence="1">Whole organism</tissue>
    </source>
</reference>
<accession>A0A0K2VHK8</accession>
<dbReference type="EMBL" id="HACA01032597">
    <property type="protein sequence ID" value="CDW49958.1"/>
    <property type="molecule type" value="Transcribed_RNA"/>
</dbReference>
<protein>
    <submittedName>
        <fullName evidence="1">Uncharacterized protein</fullName>
    </submittedName>
</protein>
<dbReference type="AlphaFoldDB" id="A0A0K2VHK8"/>
<proteinExistence type="predicted"/>